<feature type="domain" description="AB hydrolase-1" evidence="4">
    <location>
        <begin position="154"/>
        <end position="331"/>
    </location>
</feature>
<dbReference type="Proteomes" id="UP001174936">
    <property type="component" value="Unassembled WGS sequence"/>
</dbReference>
<dbReference type="AlphaFoldDB" id="A0AA39YJK3"/>
<proteinExistence type="inferred from homology"/>
<evidence type="ECO:0000313" key="7">
    <source>
        <dbReference type="Proteomes" id="UP001174936"/>
    </source>
</evidence>
<evidence type="ECO:0000259" key="4">
    <source>
        <dbReference type="Pfam" id="PF00561"/>
    </source>
</evidence>
<sequence>MEKLAGRPPSLHRPQRAWQRTRAARPESASPYGQFPLPDDPFQFIPCTAAYALPHLNDSDPKRTWSSLFDPNPDHWRWGAAPSSPGPSRLSDDPYAGRGIYLCGYLDLPLDHLSDSDPRIVRIAVAKFQVSGLASTSSPPGRRPVPAGAKSERTIVVEPGGPGGSGTSWVWDAAENITQRFSDGQFDVLGWDPRGVNRSLPSAACFPFNADRDRWSLLAERYREDSNETQQLDIADAMNDATFYACQQRLGDLARFVSTASVVRDLEAIRKELAEEELTGYFVSYGTGIGQTYANMFPNRIGRVILDGCQYVKDQRQLAGFGLTSLDNVTDAWRDGFIGECVEAGPENCALARPSESAGELEARMSRLFRSILSRPAPGYTEASGPSLITYSNLIPIIYGSLYNPKRWPSTAQMLSELETGNSTLAALAVAERWDFKPSLPCASEELSSDEVLPLVICADSYDDPPPQEGLEWFGQLWANMTSQSWISGNSRFLMVFSCRHFTRYWPHVSEVYRGDLNHTLSNPVLLIATTYDPATPLRNGRRLLEDMGPNARLVVHHGYGHTSSVHSSNCTDSIGKNLIMNGILPAERETSCFANKKPYQI</sequence>
<gene>
    <name evidence="6" type="ORF">B0T16DRAFT_427107</name>
</gene>
<dbReference type="GO" id="GO:0016787">
    <property type="term" value="F:hydrolase activity"/>
    <property type="evidence" value="ECO:0007669"/>
    <property type="project" value="UniProtKB-KW"/>
</dbReference>
<keyword evidence="2 6" id="KW-0378">Hydrolase</keyword>
<dbReference type="InterPro" id="IPR051601">
    <property type="entry name" value="Serine_prot/Carboxylest_S33"/>
</dbReference>
<evidence type="ECO:0000256" key="1">
    <source>
        <dbReference type="ARBA" id="ARBA00010088"/>
    </source>
</evidence>
<evidence type="ECO:0000256" key="2">
    <source>
        <dbReference type="ARBA" id="ARBA00022801"/>
    </source>
</evidence>
<dbReference type="Pfam" id="PF00561">
    <property type="entry name" value="Abhydrolase_1"/>
    <property type="match status" value="1"/>
</dbReference>
<dbReference type="InterPro" id="IPR029058">
    <property type="entry name" value="AB_hydrolase_fold"/>
</dbReference>
<dbReference type="Pfam" id="PF08386">
    <property type="entry name" value="Abhydrolase_4"/>
    <property type="match status" value="1"/>
</dbReference>
<reference evidence="6" key="1">
    <citation type="submission" date="2023-06" db="EMBL/GenBank/DDBJ databases">
        <title>Genome-scale phylogeny and comparative genomics of the fungal order Sordariales.</title>
        <authorList>
            <consortium name="Lawrence Berkeley National Laboratory"/>
            <person name="Hensen N."/>
            <person name="Bonometti L."/>
            <person name="Westerberg I."/>
            <person name="Brannstrom I.O."/>
            <person name="Guillou S."/>
            <person name="Cros-Aarteil S."/>
            <person name="Calhoun S."/>
            <person name="Haridas S."/>
            <person name="Kuo A."/>
            <person name="Mondo S."/>
            <person name="Pangilinan J."/>
            <person name="Riley R."/>
            <person name="Labutti K."/>
            <person name="Andreopoulos B."/>
            <person name="Lipzen A."/>
            <person name="Chen C."/>
            <person name="Yanf M."/>
            <person name="Daum C."/>
            <person name="Ng V."/>
            <person name="Clum A."/>
            <person name="Steindorff A."/>
            <person name="Ohm R."/>
            <person name="Martin F."/>
            <person name="Silar P."/>
            <person name="Natvig D."/>
            <person name="Lalanne C."/>
            <person name="Gautier V."/>
            <person name="Ament-Velasquez S.L."/>
            <person name="Kruys A."/>
            <person name="Hutchinson M.I."/>
            <person name="Powell A.J."/>
            <person name="Barry K."/>
            <person name="Miller A.N."/>
            <person name="Grigoriev I.V."/>
            <person name="Debuchy R."/>
            <person name="Gladieux P."/>
            <person name="Thoren M.H."/>
            <person name="Johannesson H."/>
        </authorList>
    </citation>
    <scope>NUCLEOTIDE SEQUENCE</scope>
    <source>
        <strain evidence="6">SMH2532-1</strain>
    </source>
</reference>
<feature type="domain" description="Peptidase S33 tripeptidyl aminopeptidase-like C-terminal" evidence="5">
    <location>
        <begin position="505"/>
        <end position="593"/>
    </location>
</feature>
<dbReference type="InterPro" id="IPR000073">
    <property type="entry name" value="AB_hydrolase_1"/>
</dbReference>
<comment type="similarity">
    <text evidence="1">Belongs to the peptidase S33 family.</text>
</comment>
<evidence type="ECO:0000313" key="6">
    <source>
        <dbReference type="EMBL" id="KAK0652767.1"/>
    </source>
</evidence>
<keyword evidence="7" id="KW-1185">Reference proteome</keyword>
<accession>A0AA39YJK3</accession>
<evidence type="ECO:0000259" key="5">
    <source>
        <dbReference type="Pfam" id="PF08386"/>
    </source>
</evidence>
<dbReference type="PANTHER" id="PTHR43248">
    <property type="entry name" value="2-SUCCINYL-6-HYDROXY-2,4-CYCLOHEXADIENE-1-CARBOXYLATE SYNTHASE"/>
    <property type="match status" value="1"/>
</dbReference>
<dbReference type="PANTHER" id="PTHR43248:SF25">
    <property type="entry name" value="AB HYDROLASE-1 DOMAIN-CONTAINING PROTEIN-RELATED"/>
    <property type="match status" value="1"/>
</dbReference>
<evidence type="ECO:0000256" key="3">
    <source>
        <dbReference type="SAM" id="MobiDB-lite"/>
    </source>
</evidence>
<dbReference type="SUPFAM" id="SSF53474">
    <property type="entry name" value="alpha/beta-Hydrolases"/>
    <property type="match status" value="1"/>
</dbReference>
<feature type="region of interest" description="Disordered" evidence="3">
    <location>
        <begin position="1"/>
        <end position="37"/>
    </location>
</feature>
<dbReference type="InterPro" id="IPR013595">
    <property type="entry name" value="Pept_S33_TAP-like_C"/>
</dbReference>
<protein>
    <submittedName>
        <fullName evidence="6">Alpha/Beta hydrolase protein</fullName>
    </submittedName>
</protein>
<dbReference type="EMBL" id="JAULSV010000002">
    <property type="protein sequence ID" value="KAK0652767.1"/>
    <property type="molecule type" value="Genomic_DNA"/>
</dbReference>
<organism evidence="6 7">
    <name type="scientific">Cercophora newfieldiana</name>
    <dbReference type="NCBI Taxonomy" id="92897"/>
    <lineage>
        <taxon>Eukaryota</taxon>
        <taxon>Fungi</taxon>
        <taxon>Dikarya</taxon>
        <taxon>Ascomycota</taxon>
        <taxon>Pezizomycotina</taxon>
        <taxon>Sordariomycetes</taxon>
        <taxon>Sordariomycetidae</taxon>
        <taxon>Sordariales</taxon>
        <taxon>Lasiosphaeriaceae</taxon>
        <taxon>Cercophora</taxon>
    </lineage>
</organism>
<comment type="caution">
    <text evidence="6">The sequence shown here is derived from an EMBL/GenBank/DDBJ whole genome shotgun (WGS) entry which is preliminary data.</text>
</comment>
<name>A0AA39YJK3_9PEZI</name>
<dbReference type="Gene3D" id="3.40.50.1820">
    <property type="entry name" value="alpha/beta hydrolase"/>
    <property type="match status" value="1"/>
</dbReference>